<dbReference type="InterPro" id="IPR023346">
    <property type="entry name" value="Lysozyme-like_dom_sf"/>
</dbReference>
<dbReference type="GO" id="GO:0042742">
    <property type="term" value="P:defense response to bacterium"/>
    <property type="evidence" value="ECO:0007669"/>
    <property type="project" value="UniProtKB-KW"/>
</dbReference>
<keyword evidence="3" id="KW-0326">Glycosidase</keyword>
<dbReference type="GO" id="GO:0003796">
    <property type="term" value="F:lysozyme activity"/>
    <property type="evidence" value="ECO:0007669"/>
    <property type="project" value="UniProtKB-EC"/>
</dbReference>
<protein>
    <recommendedName>
        <fullName evidence="3">Lysozyme</fullName>
        <ecNumber evidence="3">3.2.1.17</ecNumber>
    </recommendedName>
</protein>
<keyword evidence="3 5" id="KW-0378">Hydrolase</keyword>
<accession>A0AAW6G1B2</accession>
<evidence type="ECO:0000256" key="3">
    <source>
        <dbReference type="RuleBase" id="RU003788"/>
    </source>
</evidence>
<dbReference type="InterPro" id="IPR002196">
    <property type="entry name" value="Glyco_hydro_24"/>
</dbReference>
<dbReference type="GO" id="GO:0009253">
    <property type="term" value="P:peptidoglycan catabolic process"/>
    <property type="evidence" value="ECO:0007669"/>
    <property type="project" value="InterPro"/>
</dbReference>
<comment type="caution">
    <text evidence="5">The sequence shown here is derived from an EMBL/GenBank/DDBJ whole genome shotgun (WGS) entry which is preliminary data.</text>
</comment>
<feature type="chain" id="PRO_5043341668" description="Lysozyme" evidence="4">
    <location>
        <begin position="26"/>
        <end position="168"/>
    </location>
</feature>
<organism evidence="5 6">
    <name type="scientific">Bacteroides uniformis</name>
    <dbReference type="NCBI Taxonomy" id="820"/>
    <lineage>
        <taxon>Bacteria</taxon>
        <taxon>Pseudomonadati</taxon>
        <taxon>Bacteroidota</taxon>
        <taxon>Bacteroidia</taxon>
        <taxon>Bacteroidales</taxon>
        <taxon>Bacteroidaceae</taxon>
        <taxon>Bacteroides</taxon>
    </lineage>
</organism>
<evidence type="ECO:0000256" key="2">
    <source>
        <dbReference type="ARBA" id="ARBA00022638"/>
    </source>
</evidence>
<keyword evidence="1 3" id="KW-0929">Antimicrobial</keyword>
<dbReference type="GO" id="GO:0031640">
    <property type="term" value="P:killing of cells of another organism"/>
    <property type="evidence" value="ECO:0007669"/>
    <property type="project" value="UniProtKB-KW"/>
</dbReference>
<proteinExistence type="inferred from homology"/>
<comment type="catalytic activity">
    <reaction evidence="3">
        <text>Hydrolysis of (1-&gt;4)-beta-linkages between N-acetylmuramic acid and N-acetyl-D-glucosamine residues in a peptidoglycan and between N-acetyl-D-glucosamine residues in chitodextrins.</text>
        <dbReference type="EC" id="3.2.1.17"/>
    </reaction>
</comment>
<dbReference type="SUPFAM" id="SSF53955">
    <property type="entry name" value="Lysozyme-like"/>
    <property type="match status" value="1"/>
</dbReference>
<name>A0AAW6G1B2_BACUN</name>
<dbReference type="GO" id="GO:0016998">
    <property type="term" value="P:cell wall macromolecule catabolic process"/>
    <property type="evidence" value="ECO:0007669"/>
    <property type="project" value="InterPro"/>
</dbReference>
<gene>
    <name evidence="5" type="ORF">POY80_11525</name>
</gene>
<evidence type="ECO:0000256" key="1">
    <source>
        <dbReference type="ARBA" id="ARBA00022529"/>
    </source>
</evidence>
<feature type="signal peptide" evidence="4">
    <location>
        <begin position="1"/>
        <end position="25"/>
    </location>
</feature>
<dbReference type="Gene3D" id="1.10.530.40">
    <property type="match status" value="1"/>
</dbReference>
<dbReference type="AlphaFoldDB" id="A0AAW6G1B2"/>
<dbReference type="InterPro" id="IPR023347">
    <property type="entry name" value="Lysozyme_dom_sf"/>
</dbReference>
<keyword evidence="4" id="KW-0732">Signal</keyword>
<reference evidence="5" key="1">
    <citation type="submission" date="2022-10" db="EMBL/GenBank/DDBJ databases">
        <title>Human gut microbiome strain richness.</title>
        <authorList>
            <person name="Chen-Liaw A."/>
        </authorList>
    </citation>
    <scope>NUCLEOTIDE SEQUENCE</scope>
    <source>
        <strain evidence="5">A1_m1001262Bd0_191120</strain>
    </source>
</reference>
<evidence type="ECO:0000256" key="4">
    <source>
        <dbReference type="SAM" id="SignalP"/>
    </source>
</evidence>
<evidence type="ECO:0000313" key="6">
    <source>
        <dbReference type="Proteomes" id="UP001218502"/>
    </source>
</evidence>
<keyword evidence="2 3" id="KW-0081">Bacteriolytic enzyme</keyword>
<sequence length="168" mass="19834">MTRQTKRRSMLWALFLTILAGRLNAQENAVNPLWESAVECIMKYESWHGPEHYPYVAFGHRIRPGERFPSRLTRKEGEQLLRKDLKELCALFRHLGKDSLIIACLAYQVGPYRLLGYGKMPKSTLVRKLESGNRDIYADFVKYCHYKGKKIPSIERRRKEEYERLFVP</sequence>
<dbReference type="EMBL" id="JAQNQY010000011">
    <property type="protein sequence ID" value="MDC1753072.1"/>
    <property type="molecule type" value="Genomic_DNA"/>
</dbReference>
<dbReference type="Pfam" id="PF00959">
    <property type="entry name" value="Phage_lysozyme"/>
    <property type="match status" value="1"/>
</dbReference>
<dbReference type="EC" id="3.2.1.17" evidence="3"/>
<evidence type="ECO:0000313" key="5">
    <source>
        <dbReference type="EMBL" id="MDC1753072.1"/>
    </source>
</evidence>
<dbReference type="Proteomes" id="UP001218502">
    <property type="component" value="Unassembled WGS sequence"/>
</dbReference>
<comment type="similarity">
    <text evidence="3">Belongs to the glycosyl hydrolase 24 family.</text>
</comment>